<evidence type="ECO:0000313" key="2">
    <source>
        <dbReference type="Proteomes" id="UP000807469"/>
    </source>
</evidence>
<comment type="caution">
    <text evidence="1">The sequence shown here is derived from an EMBL/GenBank/DDBJ whole genome shotgun (WGS) entry which is preliminary data.</text>
</comment>
<name>A0A9P6CSZ1_9AGAR</name>
<keyword evidence="2" id="KW-1185">Reference proteome</keyword>
<dbReference type="Proteomes" id="UP000807469">
    <property type="component" value="Unassembled WGS sequence"/>
</dbReference>
<reference evidence="1" key="1">
    <citation type="submission" date="2020-11" db="EMBL/GenBank/DDBJ databases">
        <authorList>
            <consortium name="DOE Joint Genome Institute"/>
            <person name="Ahrendt S."/>
            <person name="Riley R."/>
            <person name="Andreopoulos W."/>
            <person name="Labutti K."/>
            <person name="Pangilinan J."/>
            <person name="Ruiz-Duenas F.J."/>
            <person name="Barrasa J.M."/>
            <person name="Sanchez-Garcia M."/>
            <person name="Camarero S."/>
            <person name="Miyauchi S."/>
            <person name="Serrano A."/>
            <person name="Linde D."/>
            <person name="Babiker R."/>
            <person name="Drula E."/>
            <person name="Ayuso-Fernandez I."/>
            <person name="Pacheco R."/>
            <person name="Padilla G."/>
            <person name="Ferreira P."/>
            <person name="Barriuso J."/>
            <person name="Kellner H."/>
            <person name="Castanera R."/>
            <person name="Alfaro M."/>
            <person name="Ramirez L."/>
            <person name="Pisabarro A.G."/>
            <person name="Kuo A."/>
            <person name="Tritt A."/>
            <person name="Lipzen A."/>
            <person name="He G."/>
            <person name="Yan M."/>
            <person name="Ng V."/>
            <person name="Cullen D."/>
            <person name="Martin F."/>
            <person name="Rosso M.-N."/>
            <person name="Henrissat B."/>
            <person name="Hibbett D."/>
            <person name="Martinez A.T."/>
            <person name="Grigoriev I.V."/>
        </authorList>
    </citation>
    <scope>NUCLEOTIDE SEQUENCE</scope>
    <source>
        <strain evidence="1">CIRM-BRFM 674</strain>
    </source>
</reference>
<organism evidence="1 2">
    <name type="scientific">Pholiota conissans</name>
    <dbReference type="NCBI Taxonomy" id="109636"/>
    <lineage>
        <taxon>Eukaryota</taxon>
        <taxon>Fungi</taxon>
        <taxon>Dikarya</taxon>
        <taxon>Basidiomycota</taxon>
        <taxon>Agaricomycotina</taxon>
        <taxon>Agaricomycetes</taxon>
        <taxon>Agaricomycetidae</taxon>
        <taxon>Agaricales</taxon>
        <taxon>Agaricineae</taxon>
        <taxon>Strophariaceae</taxon>
        <taxon>Pholiota</taxon>
    </lineage>
</organism>
<proteinExistence type="predicted"/>
<dbReference type="EMBL" id="MU155658">
    <property type="protein sequence ID" value="KAF9471579.1"/>
    <property type="molecule type" value="Genomic_DNA"/>
</dbReference>
<protein>
    <submittedName>
        <fullName evidence="1">Uncharacterized protein</fullName>
    </submittedName>
</protein>
<sequence length="128" mass="14010">MGALTEDTPCRLERRLSGYLCTAYASRKRKRNRKRRSVTRTATPIRLSNSIPFDSTPRAFKHTNSDPNSDLDLTSLLLTFRLSISASTSISTSTSTSKSASISTVLSGSKAQSSLLYLSPLFLGLFSL</sequence>
<accession>A0A9P6CSZ1</accession>
<gene>
    <name evidence="1" type="ORF">BDN70DRAFT_887965</name>
</gene>
<dbReference type="AlphaFoldDB" id="A0A9P6CSZ1"/>
<evidence type="ECO:0000313" key="1">
    <source>
        <dbReference type="EMBL" id="KAF9471579.1"/>
    </source>
</evidence>